<comment type="caution">
    <text evidence="1">The sequence shown here is derived from an EMBL/GenBank/DDBJ whole genome shotgun (WGS) entry which is preliminary data.</text>
</comment>
<name>A0AAD4L4I6_9AGAM</name>
<evidence type="ECO:0000313" key="2">
    <source>
        <dbReference type="Proteomes" id="UP001201163"/>
    </source>
</evidence>
<dbReference type="SUPFAM" id="SSF52047">
    <property type="entry name" value="RNI-like"/>
    <property type="match status" value="1"/>
</dbReference>
<dbReference type="Proteomes" id="UP001201163">
    <property type="component" value="Unassembled WGS sequence"/>
</dbReference>
<organism evidence="1 2">
    <name type="scientific">Lactarius akahatsu</name>
    <dbReference type="NCBI Taxonomy" id="416441"/>
    <lineage>
        <taxon>Eukaryota</taxon>
        <taxon>Fungi</taxon>
        <taxon>Dikarya</taxon>
        <taxon>Basidiomycota</taxon>
        <taxon>Agaricomycotina</taxon>
        <taxon>Agaricomycetes</taxon>
        <taxon>Russulales</taxon>
        <taxon>Russulaceae</taxon>
        <taxon>Lactarius</taxon>
    </lineage>
</organism>
<dbReference type="PANTHER" id="PTHR42057:SF2">
    <property type="entry name" value="F-BOX DOMAIN PROTEIN (AFU_ORTHOLOGUE AFUA_4G00200)-RELATED"/>
    <property type="match status" value="1"/>
</dbReference>
<reference evidence="1" key="1">
    <citation type="submission" date="2022-01" db="EMBL/GenBank/DDBJ databases">
        <title>Comparative genomics reveals a dynamic genome evolution in the ectomycorrhizal milk-cap (Lactarius) mushrooms.</title>
        <authorList>
            <consortium name="DOE Joint Genome Institute"/>
            <person name="Lebreton A."/>
            <person name="Tang N."/>
            <person name="Kuo A."/>
            <person name="LaButti K."/>
            <person name="Drula E."/>
            <person name="Barry K."/>
            <person name="Clum A."/>
            <person name="Lipzen A."/>
            <person name="Mousain D."/>
            <person name="Ng V."/>
            <person name="Wang R."/>
            <person name="Wang X."/>
            <person name="Dai Y."/>
            <person name="Henrissat B."/>
            <person name="Grigoriev I.V."/>
            <person name="Guerin-Laguette A."/>
            <person name="Yu F."/>
            <person name="Martin F.M."/>
        </authorList>
    </citation>
    <scope>NUCLEOTIDE SEQUENCE</scope>
    <source>
        <strain evidence="1">QP</strain>
    </source>
</reference>
<dbReference type="PANTHER" id="PTHR42057">
    <property type="entry name" value="F-BOX DOMAIN PROTEIN (AFU_ORTHOLOGUE AFUA_4G00200)"/>
    <property type="match status" value="1"/>
</dbReference>
<evidence type="ECO:0000313" key="1">
    <source>
        <dbReference type="EMBL" id="KAH8977596.1"/>
    </source>
</evidence>
<dbReference type="EMBL" id="JAKELL010000296">
    <property type="protein sequence ID" value="KAH8977596.1"/>
    <property type="molecule type" value="Genomic_DNA"/>
</dbReference>
<dbReference type="AlphaFoldDB" id="A0AAD4L4I6"/>
<evidence type="ECO:0008006" key="3">
    <source>
        <dbReference type="Google" id="ProtNLM"/>
    </source>
</evidence>
<dbReference type="Gene3D" id="3.80.10.10">
    <property type="entry name" value="Ribonuclease Inhibitor"/>
    <property type="match status" value="1"/>
</dbReference>
<sequence>MSIYLPFDILTAIFEEIDDVRDLWHIRTASRTFCAAATPFAFHVLSMIATKGSAQNLGQLFDVPDIADHVREITFRDTDIDRRGRTINHGASFPPSPHVINITICLCAPAVAGHLPRLETINLTYYPRYANQLPWENLAFQSSILSALVSSFRVCVPNLKSLSLYNLHTSDHSPLESPSFQTVLTTLQRFELSPLFDTLHPLIVDDSWSHFWGTIRPRVLTPMQHCLTELTLHSNVHVGTLVGLSFDRLHFPHLYALSLGRVIFDTSVGAQDFTLRHAPAITQLGLRMCRLPISPGSPSPIPPMALVQNESGFGPDSWECIWDCFAEKLTALVSLRV</sequence>
<dbReference type="InterPro" id="IPR032675">
    <property type="entry name" value="LRR_dom_sf"/>
</dbReference>
<keyword evidence="2" id="KW-1185">Reference proteome</keyword>
<proteinExistence type="predicted"/>
<accession>A0AAD4L4I6</accession>
<gene>
    <name evidence="1" type="ORF">EDB92DRAFT_1957813</name>
</gene>
<protein>
    <recommendedName>
        <fullName evidence="3">F-box domain-containing protein</fullName>
    </recommendedName>
</protein>